<feature type="non-terminal residue" evidence="2">
    <location>
        <position position="65"/>
    </location>
</feature>
<comment type="caution">
    <text evidence="2">The sequence shown here is derived from an EMBL/GenBank/DDBJ whole genome shotgun (WGS) entry which is preliminary data.</text>
</comment>
<organism evidence="2 3">
    <name type="scientific">Datura stramonium</name>
    <name type="common">Jimsonweed</name>
    <name type="synonym">Common thornapple</name>
    <dbReference type="NCBI Taxonomy" id="4076"/>
    <lineage>
        <taxon>Eukaryota</taxon>
        <taxon>Viridiplantae</taxon>
        <taxon>Streptophyta</taxon>
        <taxon>Embryophyta</taxon>
        <taxon>Tracheophyta</taxon>
        <taxon>Spermatophyta</taxon>
        <taxon>Magnoliopsida</taxon>
        <taxon>eudicotyledons</taxon>
        <taxon>Gunneridae</taxon>
        <taxon>Pentapetalae</taxon>
        <taxon>asterids</taxon>
        <taxon>lamiids</taxon>
        <taxon>Solanales</taxon>
        <taxon>Solanaceae</taxon>
        <taxon>Solanoideae</taxon>
        <taxon>Datureae</taxon>
        <taxon>Datura</taxon>
    </lineage>
</organism>
<evidence type="ECO:0000256" key="1">
    <source>
        <dbReference type="SAM" id="MobiDB-lite"/>
    </source>
</evidence>
<reference evidence="2 3" key="1">
    <citation type="journal article" date="2021" name="BMC Genomics">
        <title>Datura genome reveals duplications of psychoactive alkaloid biosynthetic genes and high mutation rate following tissue culture.</title>
        <authorList>
            <person name="Rajewski A."/>
            <person name="Carter-House D."/>
            <person name="Stajich J."/>
            <person name="Litt A."/>
        </authorList>
    </citation>
    <scope>NUCLEOTIDE SEQUENCE [LARGE SCALE GENOMIC DNA]</scope>
    <source>
        <strain evidence="2">AR-01</strain>
    </source>
</reference>
<sequence>ENVIIQASNRGKAPMALAHPKKSKERKLSKLLNSTLYEVRKSNITPEVINSICWADSVRPKMPKE</sequence>
<proteinExistence type="predicted"/>
<name>A0ABS8WJJ4_DATST</name>
<dbReference type="EMBL" id="JACEIK010008071">
    <property type="protein sequence ID" value="MCE3050993.1"/>
    <property type="molecule type" value="Genomic_DNA"/>
</dbReference>
<protein>
    <submittedName>
        <fullName evidence="2">Uncharacterized protein</fullName>
    </submittedName>
</protein>
<evidence type="ECO:0000313" key="2">
    <source>
        <dbReference type="EMBL" id="MCE3050993.1"/>
    </source>
</evidence>
<feature type="region of interest" description="Disordered" evidence="1">
    <location>
        <begin position="1"/>
        <end position="24"/>
    </location>
</feature>
<evidence type="ECO:0000313" key="3">
    <source>
        <dbReference type="Proteomes" id="UP000823775"/>
    </source>
</evidence>
<dbReference type="Proteomes" id="UP000823775">
    <property type="component" value="Unassembled WGS sequence"/>
</dbReference>
<keyword evidence="3" id="KW-1185">Reference proteome</keyword>
<feature type="non-terminal residue" evidence="2">
    <location>
        <position position="1"/>
    </location>
</feature>
<accession>A0ABS8WJJ4</accession>
<gene>
    <name evidence="2" type="ORF">HAX54_048667</name>
</gene>